<evidence type="ECO:0000259" key="1">
    <source>
        <dbReference type="Pfam" id="PF16858"/>
    </source>
</evidence>
<dbReference type="RefSeq" id="XP_038972053.1">
    <property type="nucleotide sequence ID" value="XM_039116125.1"/>
</dbReference>
<evidence type="ECO:0000313" key="3">
    <source>
        <dbReference type="RefSeq" id="XP_038972053.1"/>
    </source>
</evidence>
<dbReference type="Proteomes" id="UP000228380">
    <property type="component" value="Unplaced"/>
</dbReference>
<dbReference type="PANTHER" id="PTHR14324">
    <property type="entry name" value="CONDENSIN-2 COMPLEX SUBUNIT H2"/>
    <property type="match status" value="1"/>
</dbReference>
<dbReference type="GO" id="GO:0010032">
    <property type="term" value="P:meiotic chromosome condensation"/>
    <property type="evidence" value="ECO:0007669"/>
    <property type="project" value="TreeGrafter"/>
</dbReference>
<feature type="domain" description="Condensin-2 complex subunit H2 C-terminal" evidence="1">
    <location>
        <begin position="31"/>
        <end position="135"/>
    </location>
</feature>
<dbReference type="Pfam" id="PF16858">
    <property type="entry name" value="CNDH2_C"/>
    <property type="match status" value="1"/>
</dbReference>
<dbReference type="OrthoDB" id="10038475at2759"/>
<sequence length="160" mass="17833">MFKVSGMVPKSIGPDVSSTSLGSLKSCFILHLDALLASIAETEKQTELATRVSTWKERIEHTSEEQDTHPPFDIHLYGERILDKLSFKVDSGGSMSSMDVVMGQPKHDVARTFSALLQLVNNGNVDLQRAPASDEFVHLREVPSPCQKRRYGQLFDKEES</sequence>
<dbReference type="AlphaFoldDB" id="A0A8B8ZKQ7"/>
<dbReference type="PANTHER" id="PTHR14324:SF3">
    <property type="entry name" value="CONDENSIN-2 COMPLEX SUBUNIT H2"/>
    <property type="match status" value="1"/>
</dbReference>
<evidence type="ECO:0000313" key="4">
    <source>
        <dbReference type="RefSeq" id="XP_038977885.1"/>
    </source>
</evidence>
<name>A0A8B8ZKQ7_PHODC</name>
<evidence type="ECO:0000313" key="2">
    <source>
        <dbReference type="Proteomes" id="UP000228380"/>
    </source>
</evidence>
<proteinExistence type="predicted"/>
<dbReference type="KEGG" id="pda:120108371"/>
<keyword evidence="2" id="KW-1185">Reference proteome</keyword>
<dbReference type="GO" id="GO:0005634">
    <property type="term" value="C:nucleus"/>
    <property type="evidence" value="ECO:0007669"/>
    <property type="project" value="TreeGrafter"/>
</dbReference>
<gene>
    <name evidence="3" type="primary">LOC113461820</name>
    <name evidence="4" type="synonym">LOC120108371</name>
</gene>
<reference evidence="3 4" key="1">
    <citation type="submission" date="2025-04" db="UniProtKB">
        <authorList>
            <consortium name="RefSeq"/>
        </authorList>
    </citation>
    <scope>IDENTIFICATION</scope>
    <source>
        <tissue evidence="3 4">Young leaves</tissue>
    </source>
</reference>
<dbReference type="RefSeq" id="XP_038977885.1">
    <property type="nucleotide sequence ID" value="XM_039121957.1"/>
</dbReference>
<dbReference type="InterPro" id="IPR031737">
    <property type="entry name" value="CNDH2_C"/>
</dbReference>
<dbReference type="GO" id="GO:0003682">
    <property type="term" value="F:chromatin binding"/>
    <property type="evidence" value="ECO:0007669"/>
    <property type="project" value="TreeGrafter"/>
</dbReference>
<accession>A0A8B8ZKQ7</accession>
<protein>
    <submittedName>
        <fullName evidence="3 4">Condensin-2 complex subunit H2-like</fullName>
    </submittedName>
</protein>
<dbReference type="GO" id="GO:0051306">
    <property type="term" value="P:mitotic sister chromatid separation"/>
    <property type="evidence" value="ECO:0007669"/>
    <property type="project" value="TreeGrafter"/>
</dbReference>
<organism evidence="2 3">
    <name type="scientific">Phoenix dactylifera</name>
    <name type="common">Date palm</name>
    <dbReference type="NCBI Taxonomy" id="42345"/>
    <lineage>
        <taxon>Eukaryota</taxon>
        <taxon>Viridiplantae</taxon>
        <taxon>Streptophyta</taxon>
        <taxon>Embryophyta</taxon>
        <taxon>Tracheophyta</taxon>
        <taxon>Spermatophyta</taxon>
        <taxon>Magnoliopsida</taxon>
        <taxon>Liliopsida</taxon>
        <taxon>Arecaceae</taxon>
        <taxon>Coryphoideae</taxon>
        <taxon>Phoeniceae</taxon>
        <taxon>Phoenix</taxon>
    </lineage>
</organism>
<dbReference type="GO" id="GO:0000796">
    <property type="term" value="C:condensin complex"/>
    <property type="evidence" value="ECO:0007669"/>
    <property type="project" value="TreeGrafter"/>
</dbReference>
<dbReference type="KEGG" id="pda:113461820"/>
<dbReference type="InterPro" id="IPR031739">
    <property type="entry name" value="Ncaph2"/>
</dbReference>
<dbReference type="GeneID" id="113461820"/>